<dbReference type="Pfam" id="PF04178">
    <property type="entry name" value="Got1"/>
    <property type="match status" value="1"/>
</dbReference>
<dbReference type="PANTHER" id="PTHR23137:SF6">
    <property type="entry name" value="VESICLE TRANSPORT PROTEIN"/>
    <property type="match status" value="1"/>
</dbReference>
<dbReference type="AlphaFoldDB" id="A0A4S4L0B2"/>
<reference evidence="9 10" key="1">
    <citation type="submission" date="2019-02" db="EMBL/GenBank/DDBJ databases">
        <title>Genome sequencing of the rare red list fungi Phellinidium pouzarii.</title>
        <authorList>
            <person name="Buettner E."/>
            <person name="Kellner H."/>
        </authorList>
    </citation>
    <scope>NUCLEOTIDE SEQUENCE [LARGE SCALE GENOMIC DNA]</scope>
    <source>
        <strain evidence="9 10">DSM 108285</strain>
    </source>
</reference>
<dbReference type="InterPro" id="IPR007305">
    <property type="entry name" value="Vesicle_transpt_Got1/SFT2"/>
</dbReference>
<protein>
    <recommendedName>
        <fullName evidence="8">Protein transport protein SFT2</fullName>
    </recommendedName>
</protein>
<name>A0A4S4L0B2_9AGAM</name>
<comment type="subcellular location">
    <subcellularLocation>
        <location evidence="8">Golgi apparatus membrane</location>
        <topology evidence="8">Multi-pass membrane protein</topology>
    </subcellularLocation>
    <subcellularLocation>
        <location evidence="1">Membrane</location>
        <topology evidence="1">Multi-pass membrane protein</topology>
    </subcellularLocation>
</comment>
<evidence type="ECO:0000313" key="9">
    <source>
        <dbReference type="EMBL" id="THH04689.1"/>
    </source>
</evidence>
<proteinExistence type="inferred from homology"/>
<gene>
    <name evidence="9" type="ORF">EW145_g5325</name>
</gene>
<evidence type="ECO:0000256" key="4">
    <source>
        <dbReference type="ARBA" id="ARBA00022927"/>
    </source>
</evidence>
<accession>A0A4S4L0B2</accession>
<feature type="transmembrane region" description="Helical" evidence="8">
    <location>
        <begin position="82"/>
        <end position="103"/>
    </location>
</feature>
<comment type="similarity">
    <text evidence="7 8">Belongs to the SFT2 family.</text>
</comment>
<evidence type="ECO:0000256" key="2">
    <source>
        <dbReference type="ARBA" id="ARBA00022448"/>
    </source>
</evidence>
<comment type="caution">
    <text evidence="9">The sequence shown here is derived from an EMBL/GenBank/DDBJ whole genome shotgun (WGS) entry which is preliminary data.</text>
</comment>
<dbReference type="GO" id="GO:0015031">
    <property type="term" value="P:protein transport"/>
    <property type="evidence" value="ECO:0007669"/>
    <property type="project" value="UniProtKB-KW"/>
</dbReference>
<evidence type="ECO:0000256" key="6">
    <source>
        <dbReference type="ARBA" id="ARBA00023136"/>
    </source>
</evidence>
<feature type="transmembrane region" description="Helical" evidence="8">
    <location>
        <begin position="109"/>
        <end position="130"/>
    </location>
</feature>
<keyword evidence="6 8" id="KW-0472">Membrane</keyword>
<evidence type="ECO:0000313" key="10">
    <source>
        <dbReference type="Proteomes" id="UP000308199"/>
    </source>
</evidence>
<dbReference type="GO" id="GO:0000139">
    <property type="term" value="C:Golgi membrane"/>
    <property type="evidence" value="ECO:0007669"/>
    <property type="project" value="UniProtKB-SubCell"/>
</dbReference>
<keyword evidence="2 8" id="KW-0813">Transport</keyword>
<dbReference type="EMBL" id="SGPK01000319">
    <property type="protein sequence ID" value="THH04689.1"/>
    <property type="molecule type" value="Genomic_DNA"/>
</dbReference>
<evidence type="ECO:0000256" key="3">
    <source>
        <dbReference type="ARBA" id="ARBA00022692"/>
    </source>
</evidence>
<evidence type="ECO:0000256" key="1">
    <source>
        <dbReference type="ARBA" id="ARBA00004141"/>
    </source>
</evidence>
<feature type="transmembrane region" description="Helical" evidence="8">
    <location>
        <begin position="41"/>
        <end position="70"/>
    </location>
</feature>
<evidence type="ECO:0000256" key="5">
    <source>
        <dbReference type="ARBA" id="ARBA00022989"/>
    </source>
</evidence>
<dbReference type="PANTHER" id="PTHR23137">
    <property type="entry name" value="VESICLE TRANSPORT PROTEIN-RELATED"/>
    <property type="match status" value="1"/>
</dbReference>
<organism evidence="9 10">
    <name type="scientific">Phellinidium pouzarii</name>
    <dbReference type="NCBI Taxonomy" id="167371"/>
    <lineage>
        <taxon>Eukaryota</taxon>
        <taxon>Fungi</taxon>
        <taxon>Dikarya</taxon>
        <taxon>Basidiomycota</taxon>
        <taxon>Agaricomycotina</taxon>
        <taxon>Agaricomycetes</taxon>
        <taxon>Hymenochaetales</taxon>
        <taxon>Hymenochaetaceae</taxon>
        <taxon>Phellinidium</taxon>
    </lineage>
</organism>
<dbReference type="InterPro" id="IPR011691">
    <property type="entry name" value="Vesicle_transpt_SFT2"/>
</dbReference>
<keyword evidence="5 8" id="KW-1133">Transmembrane helix</keyword>
<comment type="function">
    <text evidence="8">Nonessential protein required for the fusion of transport vesicles derived from the endocytic pathway with the Golgi complex.</text>
</comment>
<keyword evidence="3 8" id="KW-0812">Transmembrane</keyword>
<comment type="caution">
    <text evidence="8">Lacks conserved residue(s) required for the propagation of feature annotation.</text>
</comment>
<keyword evidence="8" id="KW-0333">Golgi apparatus</keyword>
<dbReference type="OrthoDB" id="73614at2759"/>
<dbReference type="GO" id="GO:0016192">
    <property type="term" value="P:vesicle-mediated transport"/>
    <property type="evidence" value="ECO:0007669"/>
    <property type="project" value="InterPro"/>
</dbReference>
<evidence type="ECO:0000256" key="7">
    <source>
        <dbReference type="ARBA" id="ARBA00025800"/>
    </source>
</evidence>
<evidence type="ECO:0000256" key="8">
    <source>
        <dbReference type="RuleBase" id="RU363111"/>
    </source>
</evidence>
<keyword evidence="4 8" id="KW-0653">Protein transport</keyword>
<keyword evidence="10" id="KW-1185">Reference proteome</keyword>
<dbReference type="Proteomes" id="UP000308199">
    <property type="component" value="Unassembled WGS sequence"/>
</dbReference>
<sequence length="142" mass="15576">MSRKGWFNLEAATPANLIPDSQFFEAEPAFASLKLSKTTRLYGFAACFAILYGFGTIISLAGTGFIVGFFKQLELMFKPTRIITSIIFLASVAMIFVGAFVIGSGLLCIILVIVQFLAYIWYTLSYIPYARSAVMGVLGRTV</sequence>